<organism evidence="2 3">
    <name type="scientific">Legionella oakridgensis ATCC 33761 = DSM 21215</name>
    <dbReference type="NCBI Taxonomy" id="1268635"/>
    <lineage>
        <taxon>Bacteria</taxon>
        <taxon>Pseudomonadati</taxon>
        <taxon>Pseudomonadota</taxon>
        <taxon>Gammaproteobacteria</taxon>
        <taxon>Legionellales</taxon>
        <taxon>Legionellaceae</taxon>
        <taxon>Legionella</taxon>
    </lineage>
</organism>
<reference evidence="2 3" key="1">
    <citation type="journal article" date="2013" name="Int. J. Med. Microbiol.">
        <title>Legionella oakridgensis ATCC 33761 genome sequence and phenotypic characterization reveals its replication capacity in amoebae.</title>
        <authorList>
            <person name="Brzuszkiewicz E."/>
            <person name="Schulz T."/>
            <person name="Rydzewski K."/>
            <person name="Daniel R."/>
            <person name="Gillmaier N."/>
            <person name="Dittmann C."/>
            <person name="Holland G."/>
            <person name="Schunder E."/>
            <person name="Lautner M."/>
            <person name="Eisenreich W."/>
            <person name="Luck C."/>
            <person name="Heuner K."/>
        </authorList>
    </citation>
    <scope>NUCLEOTIDE SEQUENCE [LARGE SCALE GENOMIC DNA]</scope>
    <source>
        <strain>OR-10</strain>
        <strain evidence="3">ATCC 33761</strain>
    </source>
</reference>
<dbReference type="EMBL" id="CP004006">
    <property type="protein sequence ID" value="AHE65596.1"/>
    <property type="molecule type" value="Genomic_DNA"/>
</dbReference>
<evidence type="ECO:0000313" key="3">
    <source>
        <dbReference type="Proteomes" id="UP000018838"/>
    </source>
</evidence>
<dbReference type="STRING" id="1268635.Loa_00005"/>
<dbReference type="RefSeq" id="WP_274544606.1">
    <property type="nucleotide sequence ID" value="NZ_CP004006.1"/>
</dbReference>
<dbReference type="AlphaFoldDB" id="W0BA70"/>
<name>W0BA70_9GAMM</name>
<evidence type="ECO:0000259" key="1">
    <source>
        <dbReference type="Pfam" id="PF13005"/>
    </source>
</evidence>
<feature type="domain" description="Transposase IS66 zinc-finger binding" evidence="1">
    <location>
        <begin position="3"/>
        <end position="47"/>
    </location>
</feature>
<dbReference type="InterPro" id="IPR024474">
    <property type="entry name" value="Znf_dom_IS66"/>
</dbReference>
<dbReference type="HOGENOM" id="CLU_2666608_0_0_6"/>
<dbReference type="PATRIC" id="fig|1268635.3.peg.5"/>
<dbReference type="Proteomes" id="UP000018838">
    <property type="component" value="Chromosome"/>
</dbReference>
<proteinExistence type="predicted"/>
<gene>
    <name evidence="2" type="ORF">Loa_00005</name>
</gene>
<dbReference type="KEGG" id="lok:Loa_00005"/>
<keyword evidence="3" id="KW-1185">Reference proteome</keyword>
<protein>
    <recommendedName>
        <fullName evidence="1">Transposase IS66 zinc-finger binding domain-containing protein</fullName>
    </recommendedName>
</protein>
<sequence>MLTCPDCYGSLLSTPVIGIVKRQVFDIPPPKIEVTEHQAEVKYCECCNKTITAAFPAGVLAPVQYGEVIRITVSS</sequence>
<accession>W0BA70</accession>
<evidence type="ECO:0000313" key="2">
    <source>
        <dbReference type="EMBL" id="AHE65596.1"/>
    </source>
</evidence>
<dbReference type="Pfam" id="PF13005">
    <property type="entry name" value="zf-IS66"/>
    <property type="match status" value="1"/>
</dbReference>